<dbReference type="OrthoDB" id="9811971at2"/>
<proteinExistence type="inferred from homology"/>
<dbReference type="EMBL" id="QNRX01000003">
    <property type="protein sequence ID" value="RBP68391.1"/>
    <property type="molecule type" value="Genomic_DNA"/>
</dbReference>
<comment type="caution">
    <text evidence="3">The sequence shown here is derived from an EMBL/GenBank/DDBJ whole genome shotgun (WGS) entry which is preliminary data.</text>
</comment>
<accession>A0A366ICV6</accession>
<protein>
    <recommendedName>
        <fullName evidence="2">UPF0473 protein DES36_103153</fullName>
    </recommendedName>
</protein>
<dbReference type="RefSeq" id="WP_113919817.1">
    <property type="nucleotide sequence ID" value="NZ_QNRX01000003.1"/>
</dbReference>
<evidence type="ECO:0000313" key="4">
    <source>
        <dbReference type="Proteomes" id="UP000253490"/>
    </source>
</evidence>
<dbReference type="Pfam" id="PF06949">
    <property type="entry name" value="DUF1292"/>
    <property type="match status" value="1"/>
</dbReference>
<comment type="similarity">
    <text evidence="1 2">Belongs to the UPF0473 family.</text>
</comment>
<organism evidence="3 4">
    <name type="scientific">Alkalibaculum bacchi</name>
    <dbReference type="NCBI Taxonomy" id="645887"/>
    <lineage>
        <taxon>Bacteria</taxon>
        <taxon>Bacillati</taxon>
        <taxon>Bacillota</taxon>
        <taxon>Clostridia</taxon>
        <taxon>Eubacteriales</taxon>
        <taxon>Eubacteriaceae</taxon>
        <taxon>Alkalibaculum</taxon>
    </lineage>
</organism>
<dbReference type="PANTHER" id="PTHR40066:SF1">
    <property type="entry name" value="UPF0473 PROTEIN CBO2561_CLC_2432"/>
    <property type="match status" value="1"/>
</dbReference>
<dbReference type="AlphaFoldDB" id="A0A366ICV6"/>
<evidence type="ECO:0000256" key="1">
    <source>
        <dbReference type="ARBA" id="ARBA00008439"/>
    </source>
</evidence>
<name>A0A366ICV6_9FIRM</name>
<evidence type="ECO:0000256" key="2">
    <source>
        <dbReference type="HAMAP-Rule" id="MF_01448"/>
    </source>
</evidence>
<dbReference type="Proteomes" id="UP000253490">
    <property type="component" value="Unassembled WGS sequence"/>
</dbReference>
<reference evidence="3 4" key="1">
    <citation type="submission" date="2018-06" db="EMBL/GenBank/DDBJ databases">
        <title>Genomic Encyclopedia of Type Strains, Phase IV (KMG-IV): sequencing the most valuable type-strain genomes for metagenomic binning, comparative biology and taxonomic classification.</title>
        <authorList>
            <person name="Goeker M."/>
        </authorList>
    </citation>
    <scope>NUCLEOTIDE SEQUENCE [LARGE SCALE GENOMIC DNA]</scope>
    <source>
        <strain evidence="3 4">DSM 22112</strain>
    </source>
</reference>
<gene>
    <name evidence="3" type="ORF">DES36_103153</name>
</gene>
<dbReference type="HAMAP" id="MF_01448">
    <property type="entry name" value="UPF0473"/>
    <property type="match status" value="1"/>
</dbReference>
<keyword evidence="4" id="KW-1185">Reference proteome</keyword>
<dbReference type="InterPro" id="IPR009711">
    <property type="entry name" value="UPF0473"/>
</dbReference>
<dbReference type="PANTHER" id="PTHR40066">
    <property type="entry name" value="UPF0473 PROTEIN CBO2561/CLC_2432"/>
    <property type="match status" value="1"/>
</dbReference>
<evidence type="ECO:0000313" key="3">
    <source>
        <dbReference type="EMBL" id="RBP68391.1"/>
    </source>
</evidence>
<sequence length="85" mass="9996">MNEENENRIVLLDEEGNEVEFELIVTIEKEGVEYALLLNVEEEEGDMYAFRIDQDEEGDLLIPVEDEDEIIMIQELYDQLAQDEE</sequence>